<sequence>MIYVLHGKDTESSYNRLSQILDTFQNLPKLKLTEKEQLEDFYLAVFSKDLINSQKIVICENYLHDKKIKGHVLAEIPKNKIVIFWEQNQLAPAEIAKIKKDCGHLSLRIETFKPQPQIFWFLDSISPNLEKTLELLSRLPEKNTNLIFQFENRMLFLILARLKVKMETAGKIAGLNVLDWQWTKIKRQAMLLNLETLFALYDGILKIDNMTKSGASDLKENTLITVLLLKYLSPRV</sequence>
<evidence type="ECO:0000313" key="1">
    <source>
        <dbReference type="EMBL" id="OGD98943.1"/>
    </source>
</evidence>
<evidence type="ECO:0008006" key="3">
    <source>
        <dbReference type="Google" id="ProtNLM"/>
    </source>
</evidence>
<organism evidence="1 2">
    <name type="scientific">Candidatus Curtissbacteria bacterium RIFCSPLOWO2_01_FULL_42_50</name>
    <dbReference type="NCBI Taxonomy" id="1797730"/>
    <lineage>
        <taxon>Bacteria</taxon>
        <taxon>Candidatus Curtissiibacteriota</taxon>
    </lineage>
</organism>
<dbReference type="EMBL" id="MFBT01000027">
    <property type="protein sequence ID" value="OGD98943.1"/>
    <property type="molecule type" value="Genomic_DNA"/>
</dbReference>
<dbReference type="Proteomes" id="UP000177039">
    <property type="component" value="Unassembled WGS sequence"/>
</dbReference>
<protein>
    <recommendedName>
        <fullName evidence="3">DNA polymerase III delta N-terminal domain-containing protein</fullName>
    </recommendedName>
</protein>
<accession>A0A1F5H479</accession>
<dbReference type="AlphaFoldDB" id="A0A1F5H479"/>
<comment type="caution">
    <text evidence="1">The sequence shown here is derived from an EMBL/GenBank/DDBJ whole genome shotgun (WGS) entry which is preliminary data.</text>
</comment>
<gene>
    <name evidence="1" type="ORF">A3B54_01175</name>
</gene>
<reference evidence="1 2" key="1">
    <citation type="journal article" date="2016" name="Nat. Commun.">
        <title>Thousands of microbial genomes shed light on interconnected biogeochemical processes in an aquifer system.</title>
        <authorList>
            <person name="Anantharaman K."/>
            <person name="Brown C.T."/>
            <person name="Hug L.A."/>
            <person name="Sharon I."/>
            <person name="Castelle C.J."/>
            <person name="Probst A.J."/>
            <person name="Thomas B.C."/>
            <person name="Singh A."/>
            <person name="Wilkins M.J."/>
            <person name="Karaoz U."/>
            <person name="Brodie E.L."/>
            <person name="Williams K.H."/>
            <person name="Hubbard S.S."/>
            <person name="Banfield J.F."/>
        </authorList>
    </citation>
    <scope>NUCLEOTIDE SEQUENCE [LARGE SCALE GENOMIC DNA]</scope>
</reference>
<proteinExistence type="predicted"/>
<name>A0A1F5H479_9BACT</name>
<evidence type="ECO:0000313" key="2">
    <source>
        <dbReference type="Proteomes" id="UP000177039"/>
    </source>
</evidence>